<keyword evidence="3" id="KW-0862">Zinc</keyword>
<dbReference type="CDD" id="cd15489">
    <property type="entry name" value="PHD_SF"/>
    <property type="match status" value="1"/>
</dbReference>
<protein>
    <recommendedName>
        <fullName evidence="6">PHD-type domain-containing protein</fullName>
    </recommendedName>
</protein>
<evidence type="ECO:0000313" key="5">
    <source>
        <dbReference type="Proteomes" id="UP000596742"/>
    </source>
</evidence>
<comment type="caution">
    <text evidence="4">The sequence shown here is derived from an EMBL/GenBank/DDBJ whole genome shotgun (WGS) entry which is preliminary data.</text>
</comment>
<name>A0A8B6GH27_MYTGA</name>
<dbReference type="OrthoDB" id="6150250at2759"/>
<dbReference type="GO" id="GO:0008270">
    <property type="term" value="F:zinc ion binding"/>
    <property type="evidence" value="ECO:0007669"/>
    <property type="project" value="UniProtKB-KW"/>
</dbReference>
<keyword evidence="5" id="KW-1185">Reference proteome</keyword>
<dbReference type="Proteomes" id="UP000596742">
    <property type="component" value="Unassembled WGS sequence"/>
</dbReference>
<dbReference type="EMBL" id="UYJE01008454">
    <property type="protein sequence ID" value="VDI64009.1"/>
    <property type="molecule type" value="Genomic_DNA"/>
</dbReference>
<evidence type="ECO:0000256" key="1">
    <source>
        <dbReference type="ARBA" id="ARBA00022723"/>
    </source>
</evidence>
<reference evidence="4" key="1">
    <citation type="submission" date="2018-11" db="EMBL/GenBank/DDBJ databases">
        <authorList>
            <person name="Alioto T."/>
            <person name="Alioto T."/>
        </authorList>
    </citation>
    <scope>NUCLEOTIDE SEQUENCE</scope>
</reference>
<dbReference type="AlphaFoldDB" id="A0A8B6GH27"/>
<dbReference type="Gene3D" id="3.30.40.10">
    <property type="entry name" value="Zinc/RING finger domain, C3HC4 (zinc finger)"/>
    <property type="match status" value="1"/>
</dbReference>
<sequence length="110" mass="12639">MSDDSCIHCQNVVCPRQEALQCDGCQKWQHRTCNSGVPRDQYRQAVKDHAQLELKCVTCTETSFDIPKQLQEDSIADEYIGDIPEDDPTVHYQTIEEGSNRGFRRLQLHS</sequence>
<dbReference type="SUPFAM" id="SSF57903">
    <property type="entry name" value="FYVE/PHD zinc finger"/>
    <property type="match status" value="1"/>
</dbReference>
<proteinExistence type="predicted"/>
<dbReference type="InterPro" id="IPR013083">
    <property type="entry name" value="Znf_RING/FYVE/PHD"/>
</dbReference>
<keyword evidence="2" id="KW-0863">Zinc-finger</keyword>
<evidence type="ECO:0000313" key="4">
    <source>
        <dbReference type="EMBL" id="VDI64009.1"/>
    </source>
</evidence>
<dbReference type="InterPro" id="IPR011011">
    <property type="entry name" value="Znf_FYVE_PHD"/>
</dbReference>
<gene>
    <name evidence="4" type="ORF">MGAL_10B067325</name>
</gene>
<evidence type="ECO:0000256" key="2">
    <source>
        <dbReference type="ARBA" id="ARBA00022771"/>
    </source>
</evidence>
<dbReference type="PROSITE" id="PS01359">
    <property type="entry name" value="ZF_PHD_1"/>
    <property type="match status" value="1"/>
</dbReference>
<dbReference type="InterPro" id="IPR019786">
    <property type="entry name" value="Zinc_finger_PHD-type_CS"/>
</dbReference>
<keyword evidence="1" id="KW-0479">Metal-binding</keyword>
<evidence type="ECO:0008006" key="6">
    <source>
        <dbReference type="Google" id="ProtNLM"/>
    </source>
</evidence>
<organism evidence="4 5">
    <name type="scientific">Mytilus galloprovincialis</name>
    <name type="common">Mediterranean mussel</name>
    <dbReference type="NCBI Taxonomy" id="29158"/>
    <lineage>
        <taxon>Eukaryota</taxon>
        <taxon>Metazoa</taxon>
        <taxon>Spiralia</taxon>
        <taxon>Lophotrochozoa</taxon>
        <taxon>Mollusca</taxon>
        <taxon>Bivalvia</taxon>
        <taxon>Autobranchia</taxon>
        <taxon>Pteriomorphia</taxon>
        <taxon>Mytilida</taxon>
        <taxon>Mytiloidea</taxon>
        <taxon>Mytilidae</taxon>
        <taxon>Mytilinae</taxon>
        <taxon>Mytilus</taxon>
    </lineage>
</organism>
<accession>A0A8B6GH27</accession>
<evidence type="ECO:0000256" key="3">
    <source>
        <dbReference type="ARBA" id="ARBA00022833"/>
    </source>
</evidence>